<keyword evidence="2" id="KW-1185">Reference proteome</keyword>
<protein>
    <submittedName>
        <fullName evidence="1">Ribonucleotide reductase subunit alpha</fullName>
    </submittedName>
</protein>
<gene>
    <name evidence="1" type="ORF">BTW10_03395</name>
</gene>
<reference evidence="1 2" key="1">
    <citation type="submission" date="2016-12" db="EMBL/GenBank/DDBJ databases">
        <title>Draft genome sequences of strains Salinicola socius SMB35, Salinicola sp. MH3R3-1 and Chromohalobacter sp. SMB17 from the Verkhnekamsk potash mining region of Russia.</title>
        <authorList>
            <person name="Mavrodi D.V."/>
            <person name="Olsson B.E."/>
            <person name="Korsakova E.S."/>
            <person name="Pyankova A."/>
            <person name="Mavrodi O.V."/>
            <person name="Plotnikova E.G."/>
        </authorList>
    </citation>
    <scope>NUCLEOTIDE SEQUENCE [LARGE SCALE GENOMIC DNA]</scope>
    <source>
        <strain evidence="1 2">SMB17</strain>
    </source>
</reference>
<organism evidence="1 2">
    <name type="scientific">Chromohalobacter japonicus</name>
    <dbReference type="NCBI Taxonomy" id="223900"/>
    <lineage>
        <taxon>Bacteria</taxon>
        <taxon>Pseudomonadati</taxon>
        <taxon>Pseudomonadota</taxon>
        <taxon>Gammaproteobacteria</taxon>
        <taxon>Oceanospirillales</taxon>
        <taxon>Halomonadaceae</taxon>
        <taxon>Chromohalobacter</taxon>
    </lineage>
</organism>
<evidence type="ECO:0000313" key="1">
    <source>
        <dbReference type="EMBL" id="OLO12525.1"/>
    </source>
</evidence>
<dbReference type="RefSeq" id="WP_075368168.1">
    <property type="nucleotide sequence ID" value="NZ_MSDQ01000006.1"/>
</dbReference>
<accession>A0A1Q8TFS2</accession>
<dbReference type="Proteomes" id="UP000186806">
    <property type="component" value="Unassembled WGS sequence"/>
</dbReference>
<dbReference type="EMBL" id="MSDQ01000006">
    <property type="protein sequence ID" value="OLO12525.1"/>
    <property type="molecule type" value="Genomic_DNA"/>
</dbReference>
<evidence type="ECO:0000313" key="2">
    <source>
        <dbReference type="Proteomes" id="UP000186806"/>
    </source>
</evidence>
<dbReference type="AlphaFoldDB" id="A0A1Q8TFS2"/>
<comment type="caution">
    <text evidence="1">The sequence shown here is derived from an EMBL/GenBank/DDBJ whole genome shotgun (WGS) entry which is preliminary data.</text>
</comment>
<name>A0A1Q8TFS2_9GAMM</name>
<proteinExistence type="predicted"/>
<sequence length="134" mass="14660">MAIASYTELLTEVHSQPAPQRLLFVFARAELPDNPDAQQRERFEQGEGGVLTPALCVDKTLDELSDMESLVVESRLTGVAWDIVFVAALAGDGTNPPTSEEAERPLQRMVEALQMGSIDNFLAFGRRGDAVDIQ</sequence>